<keyword evidence="2" id="KW-1185">Reference proteome</keyword>
<reference evidence="1 2" key="1">
    <citation type="submission" date="2023-01" db="EMBL/GenBank/DDBJ databases">
        <title>Analysis of 21 Apiospora genomes using comparative genomics revels a genus with tremendous synthesis potential of carbohydrate active enzymes and secondary metabolites.</title>
        <authorList>
            <person name="Sorensen T."/>
        </authorList>
    </citation>
    <scope>NUCLEOTIDE SEQUENCE [LARGE SCALE GENOMIC DNA]</scope>
    <source>
        <strain evidence="1 2">CBS 83171</strain>
    </source>
</reference>
<comment type="caution">
    <text evidence="1">The sequence shown here is derived from an EMBL/GenBank/DDBJ whole genome shotgun (WGS) entry which is preliminary data.</text>
</comment>
<dbReference type="Proteomes" id="UP001446871">
    <property type="component" value="Unassembled WGS sequence"/>
</dbReference>
<protein>
    <submittedName>
        <fullName evidence="1">Uncharacterized protein</fullName>
    </submittedName>
</protein>
<gene>
    <name evidence="1" type="ORF">PG996_009253</name>
</gene>
<sequence>MLLESKAAYSGLVAGNGTGLNKSSVQMLPHLDRAGSLGTGPIEEALAPIQIELRVFELQRKVAQQQC</sequence>
<name>A0ABR1UK83_9PEZI</name>
<proteinExistence type="predicted"/>
<dbReference type="EMBL" id="JAQQWM010000006">
    <property type="protein sequence ID" value="KAK8059323.1"/>
    <property type="molecule type" value="Genomic_DNA"/>
</dbReference>
<organism evidence="1 2">
    <name type="scientific">Apiospora saccharicola</name>
    <dbReference type="NCBI Taxonomy" id="335842"/>
    <lineage>
        <taxon>Eukaryota</taxon>
        <taxon>Fungi</taxon>
        <taxon>Dikarya</taxon>
        <taxon>Ascomycota</taxon>
        <taxon>Pezizomycotina</taxon>
        <taxon>Sordariomycetes</taxon>
        <taxon>Xylariomycetidae</taxon>
        <taxon>Amphisphaeriales</taxon>
        <taxon>Apiosporaceae</taxon>
        <taxon>Apiospora</taxon>
    </lineage>
</organism>
<accession>A0ABR1UK83</accession>
<evidence type="ECO:0000313" key="2">
    <source>
        <dbReference type="Proteomes" id="UP001446871"/>
    </source>
</evidence>
<evidence type="ECO:0000313" key="1">
    <source>
        <dbReference type="EMBL" id="KAK8059323.1"/>
    </source>
</evidence>